<dbReference type="Proteomes" id="UP000321157">
    <property type="component" value="Unassembled WGS sequence"/>
</dbReference>
<evidence type="ECO:0000256" key="1">
    <source>
        <dbReference type="ARBA" id="ARBA00005254"/>
    </source>
</evidence>
<dbReference type="PROSITE" id="PS00166">
    <property type="entry name" value="ENOYL_COA_HYDRATASE"/>
    <property type="match status" value="1"/>
</dbReference>
<dbReference type="Gene3D" id="3.90.226.10">
    <property type="entry name" value="2-enoyl-CoA Hydratase, Chain A, domain 1"/>
    <property type="match status" value="1"/>
</dbReference>
<evidence type="ECO:0000313" key="3">
    <source>
        <dbReference type="EMBL" id="GEN36461.1"/>
    </source>
</evidence>
<dbReference type="InterPro" id="IPR001753">
    <property type="entry name" value="Enoyl-CoA_hydra/iso"/>
</dbReference>
<accession>A0A511VDF4</accession>
<evidence type="ECO:0000313" key="4">
    <source>
        <dbReference type="Proteomes" id="UP000321157"/>
    </source>
</evidence>
<dbReference type="PANTHER" id="PTHR11941">
    <property type="entry name" value="ENOYL-COA HYDRATASE-RELATED"/>
    <property type="match status" value="1"/>
</dbReference>
<protein>
    <submittedName>
        <fullName evidence="3">Putative enoyl-CoA hydratase/isomerase YngF</fullName>
    </submittedName>
</protein>
<keyword evidence="3" id="KW-0413">Isomerase</keyword>
<keyword evidence="4" id="KW-1185">Reference proteome</keyword>
<dbReference type="SUPFAM" id="SSF52096">
    <property type="entry name" value="ClpP/crotonase"/>
    <property type="match status" value="1"/>
</dbReference>
<organism evidence="3 4">
    <name type="scientific">Aneurinibacillus danicus</name>
    <dbReference type="NCBI Taxonomy" id="267746"/>
    <lineage>
        <taxon>Bacteria</taxon>
        <taxon>Bacillati</taxon>
        <taxon>Bacillota</taxon>
        <taxon>Bacilli</taxon>
        <taxon>Bacillales</taxon>
        <taxon>Paenibacillaceae</taxon>
        <taxon>Aneurinibacillus group</taxon>
        <taxon>Aneurinibacillus</taxon>
    </lineage>
</organism>
<reference evidence="3 4" key="1">
    <citation type="submission" date="2019-07" db="EMBL/GenBank/DDBJ databases">
        <title>Whole genome shotgun sequence of Aneurinibacillus danicus NBRC 102444.</title>
        <authorList>
            <person name="Hosoyama A."/>
            <person name="Uohara A."/>
            <person name="Ohji S."/>
            <person name="Ichikawa N."/>
        </authorList>
    </citation>
    <scope>NUCLEOTIDE SEQUENCE [LARGE SCALE GENOMIC DNA]</scope>
    <source>
        <strain evidence="3 4">NBRC 102444</strain>
    </source>
</reference>
<dbReference type="GO" id="GO:0016853">
    <property type="term" value="F:isomerase activity"/>
    <property type="evidence" value="ECO:0007669"/>
    <property type="project" value="UniProtKB-KW"/>
</dbReference>
<sequence length="255" mass="28381">MKVLIKRVEDGKITFQQTSKITIVTMNRPTARNALSSNMWKELIRIGKEVKESTKTKVLIIRGCPGQFTAGSDIKEFTEMSTIEANETFGIMEEAISIFESLPIPVIGAIDGPAMGAGLILSLACDLRIGTFNTKMGIPVGRLGITVGPSFMRRIVRLIGPSRAKELVYTGKIYNAHEAYQLGMLNRLVKNDDLDRVVLDMANVIMNQSLASLKSVKRAVELCQWQEDVPWSFVDPIDFPEGCLAFAEKRQPRFK</sequence>
<comment type="caution">
    <text evidence="3">The sequence shown here is derived from an EMBL/GenBank/DDBJ whole genome shotgun (WGS) entry which is preliminary data.</text>
</comment>
<proteinExistence type="inferred from homology"/>
<dbReference type="CDD" id="cd06558">
    <property type="entry name" value="crotonase-like"/>
    <property type="match status" value="1"/>
</dbReference>
<dbReference type="InterPro" id="IPR029045">
    <property type="entry name" value="ClpP/crotonase-like_dom_sf"/>
</dbReference>
<dbReference type="GO" id="GO:0006635">
    <property type="term" value="P:fatty acid beta-oxidation"/>
    <property type="evidence" value="ECO:0007669"/>
    <property type="project" value="TreeGrafter"/>
</dbReference>
<dbReference type="PANTHER" id="PTHR11941:SF54">
    <property type="entry name" value="ENOYL-COA HYDRATASE, MITOCHONDRIAL"/>
    <property type="match status" value="1"/>
</dbReference>
<dbReference type="InterPro" id="IPR018376">
    <property type="entry name" value="Enoyl-CoA_hyd/isom_CS"/>
</dbReference>
<comment type="similarity">
    <text evidence="1 2">Belongs to the enoyl-CoA hydratase/isomerase family.</text>
</comment>
<gene>
    <name evidence="3" type="primary">yngF_1</name>
    <name evidence="3" type="ORF">ADA01nite_39210</name>
</gene>
<evidence type="ECO:0000256" key="2">
    <source>
        <dbReference type="RuleBase" id="RU003707"/>
    </source>
</evidence>
<dbReference type="Pfam" id="PF00378">
    <property type="entry name" value="ECH_1"/>
    <property type="match status" value="1"/>
</dbReference>
<dbReference type="RefSeq" id="WP_246147427.1">
    <property type="nucleotide sequence ID" value="NZ_BJXX01000189.1"/>
</dbReference>
<name>A0A511VDF4_9BACL</name>
<dbReference type="EMBL" id="BJXX01000189">
    <property type="protein sequence ID" value="GEN36461.1"/>
    <property type="molecule type" value="Genomic_DNA"/>
</dbReference>
<dbReference type="AlphaFoldDB" id="A0A511VDF4"/>